<dbReference type="PANTHER" id="PTHR13946:SF28">
    <property type="entry name" value="DNA-DIRECTED RNA POLYMERASES I AND III SUBUNIT RPAC2"/>
    <property type="match status" value="1"/>
</dbReference>
<dbReference type="HAMAP" id="MF_00261">
    <property type="entry name" value="RNApol_arch_Rpo11"/>
    <property type="match status" value="1"/>
</dbReference>
<dbReference type="GO" id="GO:0005736">
    <property type="term" value="C:RNA polymerase I complex"/>
    <property type="evidence" value="ECO:0007669"/>
    <property type="project" value="TreeGrafter"/>
</dbReference>
<feature type="non-terminal residue" evidence="5">
    <location>
        <position position="74"/>
    </location>
</feature>
<gene>
    <name evidence="5" type="ORF">AURANDRAFT_17769</name>
</gene>
<dbReference type="OMA" id="QCDFFLE"/>
<reference evidence="5 6" key="1">
    <citation type="journal article" date="2011" name="Proc. Natl. Acad. Sci. U.S.A.">
        <title>Niche of harmful alga Aureococcus anophagefferens revealed through ecogenomics.</title>
        <authorList>
            <person name="Gobler C.J."/>
            <person name="Berry D.L."/>
            <person name="Dyhrman S.T."/>
            <person name="Wilhelm S.W."/>
            <person name="Salamov A."/>
            <person name="Lobanov A.V."/>
            <person name="Zhang Y."/>
            <person name="Collier J.L."/>
            <person name="Wurch L.L."/>
            <person name="Kustka A.B."/>
            <person name="Dill B.D."/>
            <person name="Shah M."/>
            <person name="VerBerkmoes N.C."/>
            <person name="Kuo A."/>
            <person name="Terry A."/>
            <person name="Pangilinan J."/>
            <person name="Lindquist E.A."/>
            <person name="Lucas S."/>
            <person name="Paulsen I.T."/>
            <person name="Hattenrath-Lehmann T.K."/>
            <person name="Talmage S.C."/>
            <person name="Walker E.A."/>
            <person name="Koch F."/>
            <person name="Burson A.M."/>
            <person name="Marcoval M.A."/>
            <person name="Tang Y.Z."/>
            <person name="Lecleir G.R."/>
            <person name="Coyne K.J."/>
            <person name="Berg G.M."/>
            <person name="Bertrand E.M."/>
            <person name="Saito M.A."/>
            <person name="Gladyshev V.N."/>
            <person name="Grigoriev I.V."/>
        </authorList>
    </citation>
    <scope>NUCLEOTIDE SEQUENCE [LARGE SCALE GENOMIC DNA]</scope>
    <source>
        <strain evidence="6">CCMP 1984</strain>
    </source>
</reference>
<dbReference type="Proteomes" id="UP000002729">
    <property type="component" value="Unassembled WGS sequence"/>
</dbReference>
<dbReference type="Pfam" id="PF13656">
    <property type="entry name" value="RNA_pol_L_2"/>
    <property type="match status" value="1"/>
</dbReference>
<feature type="non-terminal residue" evidence="5">
    <location>
        <position position="1"/>
    </location>
</feature>
<evidence type="ECO:0000313" key="6">
    <source>
        <dbReference type="Proteomes" id="UP000002729"/>
    </source>
</evidence>
<keyword evidence="2" id="KW-0804">Transcription</keyword>
<dbReference type="PANTHER" id="PTHR13946">
    <property type="entry name" value="DNA-DIRECTED RNA POLYMERASE I,II,III"/>
    <property type="match status" value="1"/>
</dbReference>
<name>F0YN30_AURAN</name>
<dbReference type="KEGG" id="aaf:AURANDRAFT_17769"/>
<dbReference type="eggNOG" id="KOG3438">
    <property type="taxonomic scope" value="Eukaryota"/>
</dbReference>
<dbReference type="InterPro" id="IPR036603">
    <property type="entry name" value="RBP11-like"/>
</dbReference>
<keyword evidence="6" id="KW-1185">Reference proteome</keyword>
<evidence type="ECO:0000259" key="4">
    <source>
        <dbReference type="Pfam" id="PF13656"/>
    </source>
</evidence>
<dbReference type="GO" id="GO:0006362">
    <property type="term" value="P:transcription elongation by RNA polymerase I"/>
    <property type="evidence" value="ECO:0007669"/>
    <property type="project" value="TreeGrafter"/>
</dbReference>
<dbReference type="AlphaFoldDB" id="F0YN30"/>
<accession>F0YN30</accession>
<dbReference type="CDD" id="cd07029">
    <property type="entry name" value="RNAP_I_III_AC19"/>
    <property type="match status" value="1"/>
</dbReference>
<keyword evidence="1" id="KW-0240">DNA-directed RNA polymerase</keyword>
<dbReference type="Gene3D" id="3.30.1360.10">
    <property type="entry name" value="RNA polymerase, RBP11-like subunit"/>
    <property type="match status" value="1"/>
</dbReference>
<dbReference type="EMBL" id="GL833170">
    <property type="protein sequence ID" value="EGB03493.1"/>
    <property type="molecule type" value="Genomic_DNA"/>
</dbReference>
<evidence type="ECO:0000256" key="3">
    <source>
        <dbReference type="ARBA" id="ARBA00025751"/>
    </source>
</evidence>
<evidence type="ECO:0000256" key="1">
    <source>
        <dbReference type="ARBA" id="ARBA00022478"/>
    </source>
</evidence>
<dbReference type="GO" id="GO:0003899">
    <property type="term" value="F:DNA-directed RNA polymerase activity"/>
    <property type="evidence" value="ECO:0007669"/>
    <property type="project" value="InterPro"/>
</dbReference>
<feature type="domain" description="DNA-directed RNA polymerase RBP11-like dimerisation" evidence="4">
    <location>
        <begin position="1"/>
        <end position="70"/>
    </location>
</feature>
<dbReference type="InterPro" id="IPR009025">
    <property type="entry name" value="RBP11-like_dimer"/>
</dbReference>
<protein>
    <recommendedName>
        <fullName evidence="4">DNA-directed RNA polymerase RBP11-like dimerisation domain-containing protein</fullName>
    </recommendedName>
</protein>
<organism evidence="6">
    <name type="scientific">Aureococcus anophagefferens</name>
    <name type="common">Harmful bloom alga</name>
    <dbReference type="NCBI Taxonomy" id="44056"/>
    <lineage>
        <taxon>Eukaryota</taxon>
        <taxon>Sar</taxon>
        <taxon>Stramenopiles</taxon>
        <taxon>Ochrophyta</taxon>
        <taxon>Pelagophyceae</taxon>
        <taxon>Pelagomonadales</taxon>
        <taxon>Pelagomonadaceae</taxon>
        <taxon>Aureococcus</taxon>
    </lineage>
</organism>
<dbReference type="GeneID" id="20218891"/>
<dbReference type="InterPro" id="IPR033898">
    <property type="entry name" value="RNAP_AC19"/>
</dbReference>
<dbReference type="InterPro" id="IPR022905">
    <property type="entry name" value="Rpo11-like"/>
</dbReference>
<dbReference type="GO" id="GO:0046983">
    <property type="term" value="F:protein dimerization activity"/>
    <property type="evidence" value="ECO:0007669"/>
    <property type="project" value="InterPro"/>
</dbReference>
<evidence type="ECO:0000256" key="2">
    <source>
        <dbReference type="ARBA" id="ARBA00023163"/>
    </source>
</evidence>
<dbReference type="InParanoid" id="F0YN30"/>
<proteinExistence type="inferred from homology"/>
<dbReference type="OrthoDB" id="510325at2759"/>
<dbReference type="SUPFAM" id="SSF55257">
    <property type="entry name" value="RBP11-like subunits of RNA polymerase"/>
    <property type="match status" value="1"/>
</dbReference>
<dbReference type="RefSeq" id="XP_009041822.1">
    <property type="nucleotide sequence ID" value="XM_009043574.1"/>
</dbReference>
<evidence type="ECO:0000313" key="5">
    <source>
        <dbReference type="EMBL" id="EGB03493.1"/>
    </source>
</evidence>
<dbReference type="GO" id="GO:0005666">
    <property type="term" value="C:RNA polymerase III complex"/>
    <property type="evidence" value="ECO:0007669"/>
    <property type="project" value="TreeGrafter"/>
</dbReference>
<comment type="similarity">
    <text evidence="3">Belongs to the archaeal Rpo11/eukaryotic RPB11/RPC19 RNA polymerase subunit family.</text>
</comment>
<dbReference type="GO" id="GO:0006383">
    <property type="term" value="P:transcription by RNA polymerase III"/>
    <property type="evidence" value="ECO:0007669"/>
    <property type="project" value="TreeGrafter"/>
</dbReference>
<sequence length="74" mass="8213">TFVFRDEDHTLGNALRHVLMRQRDTDFAGYSVPHPSEPLMNVRLQTTGRPALAVMDDGLAQLSSICDSLTGQLE</sequence>
<dbReference type="FunCoup" id="F0YN30">
    <property type="interactions" value="189"/>
</dbReference>